<dbReference type="GO" id="GO:0005634">
    <property type="term" value="C:nucleus"/>
    <property type="evidence" value="ECO:0000318"/>
    <property type="project" value="GO_Central"/>
</dbReference>
<dbReference type="InterPro" id="IPR035979">
    <property type="entry name" value="RBD_domain_sf"/>
</dbReference>
<dbReference type="AlphaFoldDB" id="E9H178"/>
<dbReference type="InterPro" id="IPR051229">
    <property type="entry name" value="ALYREF_mRNA_export"/>
</dbReference>
<dbReference type="SMART" id="SM00360">
    <property type="entry name" value="RRM"/>
    <property type="match status" value="2"/>
</dbReference>
<accession>E9H178</accession>
<evidence type="ECO:0000313" key="5">
    <source>
        <dbReference type="Proteomes" id="UP000000305"/>
    </source>
</evidence>
<dbReference type="EMBL" id="GL732583">
    <property type="protein sequence ID" value="EFX74393.1"/>
    <property type="molecule type" value="Genomic_DNA"/>
</dbReference>
<evidence type="ECO:0000256" key="1">
    <source>
        <dbReference type="ARBA" id="ARBA00022884"/>
    </source>
</evidence>
<evidence type="ECO:0000259" key="3">
    <source>
        <dbReference type="PROSITE" id="PS50102"/>
    </source>
</evidence>
<dbReference type="PANTHER" id="PTHR19965:SF82">
    <property type="entry name" value="THO COMPLEX SUBUNIT 4"/>
    <property type="match status" value="1"/>
</dbReference>
<dbReference type="OrthoDB" id="1049195at2759"/>
<protein>
    <recommendedName>
        <fullName evidence="3">RRM domain-containing protein</fullName>
    </recommendedName>
</protein>
<proteinExistence type="predicted"/>
<dbReference type="SUPFAM" id="SSF54928">
    <property type="entry name" value="RNA-binding domain, RBD"/>
    <property type="match status" value="2"/>
</dbReference>
<dbReference type="InterPro" id="IPR000504">
    <property type="entry name" value="RRM_dom"/>
</dbReference>
<feature type="domain" description="RRM" evidence="3">
    <location>
        <begin position="20"/>
        <end position="97"/>
    </location>
</feature>
<dbReference type="InterPro" id="IPR012677">
    <property type="entry name" value="Nucleotide-bd_a/b_plait_sf"/>
</dbReference>
<dbReference type="Pfam" id="PF00076">
    <property type="entry name" value="RRM_1"/>
    <property type="match status" value="2"/>
</dbReference>
<keyword evidence="5" id="KW-1185">Reference proteome</keyword>
<dbReference type="PROSITE" id="PS50102">
    <property type="entry name" value="RRM"/>
    <property type="match status" value="2"/>
</dbReference>
<dbReference type="KEGG" id="dpx:DAPPUDRAFT_108908"/>
<dbReference type="Gene3D" id="3.30.70.330">
    <property type="match status" value="2"/>
</dbReference>
<reference evidence="4 5" key="1">
    <citation type="journal article" date="2011" name="Science">
        <title>The ecoresponsive genome of Daphnia pulex.</title>
        <authorList>
            <person name="Colbourne J.K."/>
            <person name="Pfrender M.E."/>
            <person name="Gilbert D."/>
            <person name="Thomas W.K."/>
            <person name="Tucker A."/>
            <person name="Oakley T.H."/>
            <person name="Tokishita S."/>
            <person name="Aerts A."/>
            <person name="Arnold G.J."/>
            <person name="Basu M.K."/>
            <person name="Bauer D.J."/>
            <person name="Caceres C.E."/>
            <person name="Carmel L."/>
            <person name="Casola C."/>
            <person name="Choi J.H."/>
            <person name="Detter J.C."/>
            <person name="Dong Q."/>
            <person name="Dusheyko S."/>
            <person name="Eads B.D."/>
            <person name="Frohlich T."/>
            <person name="Geiler-Samerotte K.A."/>
            <person name="Gerlach D."/>
            <person name="Hatcher P."/>
            <person name="Jogdeo S."/>
            <person name="Krijgsveld J."/>
            <person name="Kriventseva E.V."/>
            <person name="Kultz D."/>
            <person name="Laforsch C."/>
            <person name="Lindquist E."/>
            <person name="Lopez J."/>
            <person name="Manak J.R."/>
            <person name="Muller J."/>
            <person name="Pangilinan J."/>
            <person name="Patwardhan R.P."/>
            <person name="Pitluck S."/>
            <person name="Pritham E.J."/>
            <person name="Rechtsteiner A."/>
            <person name="Rho M."/>
            <person name="Rogozin I.B."/>
            <person name="Sakarya O."/>
            <person name="Salamov A."/>
            <person name="Schaack S."/>
            <person name="Shapiro H."/>
            <person name="Shiga Y."/>
            <person name="Skalitzky C."/>
            <person name="Smith Z."/>
            <person name="Souvorov A."/>
            <person name="Sung W."/>
            <person name="Tang Z."/>
            <person name="Tsuchiya D."/>
            <person name="Tu H."/>
            <person name="Vos H."/>
            <person name="Wang M."/>
            <person name="Wolf Y.I."/>
            <person name="Yamagata H."/>
            <person name="Yamada T."/>
            <person name="Ye Y."/>
            <person name="Shaw J.R."/>
            <person name="Andrews J."/>
            <person name="Crease T.J."/>
            <person name="Tang H."/>
            <person name="Lucas S.M."/>
            <person name="Robertson H.M."/>
            <person name="Bork P."/>
            <person name="Koonin E.V."/>
            <person name="Zdobnov E.M."/>
            <person name="Grigoriev I.V."/>
            <person name="Lynch M."/>
            <person name="Boore J.L."/>
        </authorList>
    </citation>
    <scope>NUCLEOTIDE SEQUENCE [LARGE SCALE GENOMIC DNA]</scope>
</reference>
<dbReference type="PANTHER" id="PTHR19965">
    <property type="entry name" value="RNA AND EXPORT FACTOR BINDING PROTEIN"/>
    <property type="match status" value="1"/>
</dbReference>
<organism evidence="4 5">
    <name type="scientific">Daphnia pulex</name>
    <name type="common">Water flea</name>
    <dbReference type="NCBI Taxonomy" id="6669"/>
    <lineage>
        <taxon>Eukaryota</taxon>
        <taxon>Metazoa</taxon>
        <taxon>Ecdysozoa</taxon>
        <taxon>Arthropoda</taxon>
        <taxon>Crustacea</taxon>
        <taxon>Branchiopoda</taxon>
        <taxon>Diplostraca</taxon>
        <taxon>Cladocera</taxon>
        <taxon>Anomopoda</taxon>
        <taxon>Daphniidae</taxon>
        <taxon>Daphnia</taxon>
    </lineage>
</organism>
<dbReference type="InParanoid" id="E9H178"/>
<sequence>MTNQKEIVLQESIEAEKDVEHVWITNLARETSDQEIVNFFEKYVGPVDCLTKHHNADGHYVCKAAIYFHQPDHARKALFYDGTKLGGRRMNLKLFVNHKRVYKDQIVIPGPVYSALLPASPENRPYAPLTDYVIYQDFQNNGHFHQSQEPEVMQDFISLCHESPQSDSSVCEEYLFVSNLQYSTTGKQILDYFEEWVGPVQSVGICLDDKGFLNGKAKITFRQPDDARRALMLNYGTRKLNGRRMIFKHIVNGEPTTRANWISSPNNPDELQSDHWIRSVPFVSLPSLNSMAEYFPGDPILDTTFISPNSSKLEFGIEHPQGPGIPPFLPLVFVKDCVRPYKPPV</sequence>
<evidence type="ECO:0000256" key="2">
    <source>
        <dbReference type="PROSITE-ProRule" id="PRU00176"/>
    </source>
</evidence>
<evidence type="ECO:0000313" key="4">
    <source>
        <dbReference type="EMBL" id="EFX74393.1"/>
    </source>
</evidence>
<keyword evidence="1 2" id="KW-0694">RNA-binding</keyword>
<dbReference type="CDD" id="cd00590">
    <property type="entry name" value="RRM_SF"/>
    <property type="match status" value="2"/>
</dbReference>
<dbReference type="GO" id="GO:0006406">
    <property type="term" value="P:mRNA export from nucleus"/>
    <property type="evidence" value="ECO:0000318"/>
    <property type="project" value="GO_Central"/>
</dbReference>
<dbReference type="HOGENOM" id="CLU_804779_0_0_1"/>
<name>E9H178_DAPPU</name>
<dbReference type="GO" id="GO:0003729">
    <property type="term" value="F:mRNA binding"/>
    <property type="evidence" value="ECO:0000318"/>
    <property type="project" value="GO_Central"/>
</dbReference>
<feature type="domain" description="RRM" evidence="3">
    <location>
        <begin position="173"/>
        <end position="252"/>
    </location>
</feature>
<dbReference type="Proteomes" id="UP000000305">
    <property type="component" value="Unassembled WGS sequence"/>
</dbReference>
<gene>
    <name evidence="4" type="ORF">DAPPUDRAFT_108908</name>
</gene>